<organism evidence="3 4">
    <name type="scientific">Streptomyces peucetius</name>
    <dbReference type="NCBI Taxonomy" id="1950"/>
    <lineage>
        <taxon>Bacteria</taxon>
        <taxon>Bacillati</taxon>
        <taxon>Actinomycetota</taxon>
        <taxon>Actinomycetes</taxon>
        <taxon>Kitasatosporales</taxon>
        <taxon>Streptomycetaceae</taxon>
        <taxon>Streptomyces</taxon>
    </lineage>
</organism>
<dbReference type="EMBL" id="CP107567">
    <property type="protein sequence ID" value="UYQ66334.1"/>
    <property type="molecule type" value="Genomic_DNA"/>
</dbReference>
<accession>A0ABY6IKA5</accession>
<evidence type="ECO:0000256" key="1">
    <source>
        <dbReference type="SAM" id="MobiDB-lite"/>
    </source>
</evidence>
<dbReference type="PANTHER" id="PTHR35585:SF1">
    <property type="entry name" value="HHE DOMAIN PROTEIN (AFU_ORTHOLOGUE AFUA_4G00730)"/>
    <property type="match status" value="1"/>
</dbReference>
<name>A0ABY6IKA5_STRPE</name>
<dbReference type="InterPro" id="IPR012312">
    <property type="entry name" value="Hemerythrin-like"/>
</dbReference>
<feature type="domain" description="Hemerythrin-like" evidence="2">
    <location>
        <begin position="20"/>
        <end position="138"/>
    </location>
</feature>
<reference evidence="3" key="1">
    <citation type="submission" date="2022-10" db="EMBL/GenBank/DDBJ databases">
        <title>Cytochrome P450 Catalyzes Benzene Ring Formation in the Biosynthesis of Trialkyl-Substituted Aromatic Polyketides.</title>
        <authorList>
            <person name="Zhao E."/>
            <person name="Ge H."/>
        </authorList>
    </citation>
    <scope>NUCLEOTIDE SEQUENCE</scope>
    <source>
        <strain evidence="3">NA0869</strain>
    </source>
</reference>
<evidence type="ECO:0000313" key="4">
    <source>
        <dbReference type="Proteomes" id="UP001163878"/>
    </source>
</evidence>
<evidence type="ECO:0000313" key="3">
    <source>
        <dbReference type="EMBL" id="UYQ66334.1"/>
    </source>
</evidence>
<dbReference type="PANTHER" id="PTHR35585">
    <property type="entry name" value="HHE DOMAIN PROTEIN (AFU_ORTHOLOGUE AFUA_4G00730)"/>
    <property type="match status" value="1"/>
</dbReference>
<proteinExistence type="predicted"/>
<dbReference type="Proteomes" id="UP001163878">
    <property type="component" value="Chromosome"/>
</dbReference>
<dbReference type="Gene3D" id="1.20.120.520">
    <property type="entry name" value="nmb1532 protein domain like"/>
    <property type="match status" value="1"/>
</dbReference>
<sequence>MEPYRREEAPAEGKPGGADLIDELVTAHREVELLFRLQASLPSGDRRRREVADEVLFELVSHAVTEEHNLYPAVRDYLEGGGELADKELEDHAKIERLLKDLEDLSADDPRFDSLVSQLMLDVMAHFRDEEQQLFPALRLACPAEILTTLGAGVRRAKERAPTRPHPSAPDTPSASKLLAPGAGLVDRVRSLYSGPPSH</sequence>
<feature type="region of interest" description="Disordered" evidence="1">
    <location>
        <begin position="153"/>
        <end position="183"/>
    </location>
</feature>
<evidence type="ECO:0000259" key="2">
    <source>
        <dbReference type="Pfam" id="PF01814"/>
    </source>
</evidence>
<dbReference type="CDD" id="cd12108">
    <property type="entry name" value="Hr-like"/>
    <property type="match status" value="1"/>
</dbReference>
<dbReference type="RefSeq" id="WP_264249830.1">
    <property type="nucleotide sequence ID" value="NZ_CP107567.1"/>
</dbReference>
<protein>
    <submittedName>
        <fullName evidence="3">Hemerythrin domain-containing protein</fullName>
    </submittedName>
</protein>
<gene>
    <name evidence="3" type="ORF">OGH68_00045</name>
</gene>
<keyword evidence="4" id="KW-1185">Reference proteome</keyword>
<dbReference type="Pfam" id="PF01814">
    <property type="entry name" value="Hemerythrin"/>
    <property type="match status" value="1"/>
</dbReference>